<dbReference type="Gene3D" id="1.10.287.130">
    <property type="match status" value="1"/>
</dbReference>
<dbReference type="InterPro" id="IPR000014">
    <property type="entry name" value="PAS"/>
</dbReference>
<evidence type="ECO:0000256" key="11">
    <source>
        <dbReference type="ARBA" id="ARBA00022989"/>
    </source>
</evidence>
<evidence type="ECO:0000259" key="15">
    <source>
        <dbReference type="PROSITE" id="PS50109"/>
    </source>
</evidence>
<keyword evidence="11 14" id="KW-1133">Transmembrane helix</keyword>
<evidence type="ECO:0000256" key="12">
    <source>
        <dbReference type="ARBA" id="ARBA00023012"/>
    </source>
</evidence>
<name>A0A222FPK1_9GAMM</name>
<dbReference type="PROSITE" id="PS50112">
    <property type="entry name" value="PAS"/>
    <property type="match status" value="1"/>
</dbReference>
<dbReference type="GO" id="GO:0006355">
    <property type="term" value="P:regulation of DNA-templated transcription"/>
    <property type="evidence" value="ECO:0007669"/>
    <property type="project" value="InterPro"/>
</dbReference>
<keyword evidence="8" id="KW-0547">Nucleotide-binding</keyword>
<evidence type="ECO:0000256" key="3">
    <source>
        <dbReference type="ARBA" id="ARBA00006434"/>
    </source>
</evidence>
<evidence type="ECO:0000256" key="9">
    <source>
        <dbReference type="ARBA" id="ARBA00022777"/>
    </source>
</evidence>
<dbReference type="Gene3D" id="1.20.1730.10">
    <property type="entry name" value="Sodium/glucose cotransporter"/>
    <property type="match status" value="1"/>
</dbReference>
<dbReference type="PROSITE" id="PS50109">
    <property type="entry name" value="HIS_KIN"/>
    <property type="match status" value="1"/>
</dbReference>
<dbReference type="SUPFAM" id="SSF55785">
    <property type="entry name" value="PYP-like sensor domain (PAS domain)"/>
    <property type="match status" value="1"/>
</dbReference>
<dbReference type="GO" id="GO:0005524">
    <property type="term" value="F:ATP binding"/>
    <property type="evidence" value="ECO:0007669"/>
    <property type="project" value="UniProtKB-KW"/>
</dbReference>
<feature type="transmembrane region" description="Helical" evidence="14">
    <location>
        <begin position="373"/>
        <end position="391"/>
    </location>
</feature>
<feature type="transmembrane region" description="Helical" evidence="14">
    <location>
        <begin position="277"/>
        <end position="302"/>
    </location>
</feature>
<comment type="similarity">
    <text evidence="3">Belongs to the sodium:solute symporter (SSF) (TC 2.A.21) family.</text>
</comment>
<feature type="transmembrane region" description="Helical" evidence="14">
    <location>
        <begin position="183"/>
        <end position="210"/>
    </location>
</feature>
<keyword evidence="13 14" id="KW-0472">Membrane</keyword>
<dbReference type="RefSeq" id="WP_094061860.1">
    <property type="nucleotide sequence ID" value="NZ_CP022530.1"/>
</dbReference>
<protein>
    <recommendedName>
        <fullName evidence="4">histidine kinase</fullName>
        <ecNumber evidence="4">2.7.13.3</ecNumber>
    </recommendedName>
</protein>
<dbReference type="CDD" id="cd00130">
    <property type="entry name" value="PAS"/>
    <property type="match status" value="1"/>
</dbReference>
<dbReference type="EC" id="2.7.13.3" evidence="4"/>
<evidence type="ECO:0000313" key="18">
    <source>
        <dbReference type="Proteomes" id="UP000202440"/>
    </source>
</evidence>
<feature type="transmembrane region" description="Helical" evidence="14">
    <location>
        <begin position="69"/>
        <end position="91"/>
    </location>
</feature>
<dbReference type="InterPro" id="IPR003594">
    <property type="entry name" value="HATPase_dom"/>
</dbReference>
<dbReference type="Gene3D" id="3.30.450.20">
    <property type="entry name" value="PAS domain"/>
    <property type="match status" value="1"/>
</dbReference>
<comment type="catalytic activity">
    <reaction evidence="1">
        <text>ATP + protein L-histidine = ADP + protein N-phospho-L-histidine.</text>
        <dbReference type="EC" id="2.7.13.3"/>
    </reaction>
</comment>
<evidence type="ECO:0000256" key="4">
    <source>
        <dbReference type="ARBA" id="ARBA00012438"/>
    </source>
</evidence>
<dbReference type="AlphaFoldDB" id="A0A222FPK1"/>
<keyword evidence="9" id="KW-0418">Kinase</keyword>
<feature type="transmembrane region" description="Helical" evidence="14">
    <location>
        <begin position="6"/>
        <end position="27"/>
    </location>
</feature>
<dbReference type="SUPFAM" id="SSF47384">
    <property type="entry name" value="Homodimeric domain of signal transducing histidine kinase"/>
    <property type="match status" value="1"/>
</dbReference>
<keyword evidence="7 14" id="KW-0812">Transmembrane</keyword>
<dbReference type="PRINTS" id="PR00344">
    <property type="entry name" value="BCTRLSENSOR"/>
</dbReference>
<keyword evidence="10" id="KW-0067">ATP-binding</keyword>
<feature type="transmembrane region" description="Helical" evidence="14">
    <location>
        <begin position="322"/>
        <end position="352"/>
    </location>
</feature>
<dbReference type="GO" id="GO:0022857">
    <property type="term" value="F:transmembrane transporter activity"/>
    <property type="evidence" value="ECO:0007669"/>
    <property type="project" value="InterPro"/>
</dbReference>
<dbReference type="KEGG" id="bsan:CHH28_19385"/>
<keyword evidence="18" id="KW-1185">Reference proteome</keyword>
<feature type="domain" description="PAS" evidence="16">
    <location>
        <begin position="628"/>
        <end position="672"/>
    </location>
</feature>
<evidence type="ECO:0000256" key="10">
    <source>
        <dbReference type="ARBA" id="ARBA00022840"/>
    </source>
</evidence>
<dbReference type="InterPro" id="IPR001734">
    <property type="entry name" value="Na/solute_symporter"/>
</dbReference>
<dbReference type="InterPro" id="IPR038377">
    <property type="entry name" value="Na/Glc_symporter_sf"/>
</dbReference>
<dbReference type="InterPro" id="IPR005467">
    <property type="entry name" value="His_kinase_dom"/>
</dbReference>
<evidence type="ECO:0000256" key="7">
    <source>
        <dbReference type="ARBA" id="ARBA00022692"/>
    </source>
</evidence>
<evidence type="ECO:0000256" key="13">
    <source>
        <dbReference type="ARBA" id="ARBA00023136"/>
    </source>
</evidence>
<feature type="transmembrane region" description="Helical" evidence="14">
    <location>
        <begin position="112"/>
        <end position="134"/>
    </location>
</feature>
<evidence type="ECO:0000256" key="8">
    <source>
        <dbReference type="ARBA" id="ARBA00022741"/>
    </source>
</evidence>
<dbReference type="Proteomes" id="UP000202440">
    <property type="component" value="Chromosome"/>
</dbReference>
<gene>
    <name evidence="17" type="ORF">CHH28_19385</name>
</gene>
<dbReference type="SMART" id="SM00388">
    <property type="entry name" value="HisKA"/>
    <property type="match status" value="1"/>
</dbReference>
<dbReference type="SUPFAM" id="SSF55874">
    <property type="entry name" value="ATPase domain of HSP90 chaperone/DNA topoisomerase II/histidine kinase"/>
    <property type="match status" value="1"/>
</dbReference>
<dbReference type="PANTHER" id="PTHR43065">
    <property type="entry name" value="SENSOR HISTIDINE KINASE"/>
    <property type="match status" value="1"/>
</dbReference>
<dbReference type="InterPro" id="IPR004358">
    <property type="entry name" value="Sig_transdc_His_kin-like_C"/>
</dbReference>
<comment type="subcellular location">
    <subcellularLocation>
        <location evidence="2">Membrane</location>
        <topology evidence="2">Multi-pass membrane protein</topology>
    </subcellularLocation>
</comment>
<feature type="transmembrane region" description="Helical" evidence="14">
    <location>
        <begin position="472"/>
        <end position="493"/>
    </location>
</feature>
<evidence type="ECO:0000313" key="17">
    <source>
        <dbReference type="EMBL" id="ASP40699.1"/>
    </source>
</evidence>
<dbReference type="InterPro" id="IPR035965">
    <property type="entry name" value="PAS-like_dom_sf"/>
</dbReference>
<dbReference type="InterPro" id="IPR003661">
    <property type="entry name" value="HisK_dim/P_dom"/>
</dbReference>
<dbReference type="Pfam" id="PF02518">
    <property type="entry name" value="HATPase_c"/>
    <property type="match status" value="1"/>
</dbReference>
<evidence type="ECO:0000256" key="6">
    <source>
        <dbReference type="ARBA" id="ARBA00022679"/>
    </source>
</evidence>
<reference evidence="17 18" key="1">
    <citation type="submission" date="2017-07" db="EMBL/GenBank/DDBJ databases">
        <title>Annotated genome sequence of Bacterioplanes sanyensis isolated from Red Sea.</title>
        <authorList>
            <person name="Rehman Z.U."/>
        </authorList>
    </citation>
    <scope>NUCLEOTIDE SEQUENCE [LARGE SCALE GENOMIC DNA]</scope>
    <source>
        <strain evidence="17 18">NV9</strain>
    </source>
</reference>
<sequence>MSFSLNQLGLIVFGYLGVLFATAYAVERNWVPRSWVRHPLVYILSLGVYASAWAFYGSVGLAYQYGYGFLAYYLGIAGAFVMSPILLRPLLNITRTYQLSSLADLLAFRYRSRLAGMLVTVFMLAVVVPMLTLQLRAIADTLHLLNRDWDTAELAFGFCLTMILFAVLFGARHVSPREKHEGLVLALAFESLLKLSAILVLAGVALLGVFAEVGGLEQWLINNQDRLLSAQNMPLVTLQEGPWRTLLLVFFAAAVVMPHMFHVTFTENVNHHALGPASWGFPLFLLAMAMAVPPILWAGVYMEVDTPAEYFAIGIGLQLESPALVILTFLGGLAAASGIIIVITLAMAAMLLNHLVLPFHKPSPRHDFYRWLLWMRRSLIAAILLLAYGFYALVGADLDLNRLGLLAFVAAVQFLPGVLGLLYWPKANRHGFLLGLISGIAVWIYGMLLPFSELALGWNVPLPLPNVDESNWHLAAMGALAVNLTLFVLASLLGKPKPSEISAAQACSIDTVSRPTRRPLMATNSNDIIVALSKPLGRYVAEREVYQALQDLNLPSYEDRPYALRRLRARLEANLSGLMGPTVAHDIITRSLPFQEDAELSEDIYQIEQRLEGFHDRLSGLAGELDNLRRYHRQTLERLPMGVCSLADDGEILMWNQAMQELTSITAQAVTGSHLKRLPNPWGELLLDFIASPQMHAHKQRIDIGARPRWYSLHKALIQPSGGQPGGIVVLMEDQTDTQLLEEELMHSERLASIGRLAAGVAHEIGNPITGIDSLAQLIRYESQDPELAEMASQIQEQTQRVSRIVQSLMNFAHAGNQSSEHESVQISQCIDEAVQLLRLSKRSMDIAFDNQCDAELLVLGDAQRLVQVFVNLLGNARDASQPGDHIHVTSEADEHQVILRVIDQGHGIAPDTLDRIFEPFFTTKDVGKGTGLGLALVYSIVEEHYGNISIHSPVADGQGTCVKVSLPRLHPSEQELEYSA</sequence>
<feature type="transmembrane region" description="Helical" evidence="14">
    <location>
        <begin position="403"/>
        <end position="424"/>
    </location>
</feature>
<organism evidence="17 18">
    <name type="scientific">Bacterioplanes sanyensis</name>
    <dbReference type="NCBI Taxonomy" id="1249553"/>
    <lineage>
        <taxon>Bacteria</taxon>
        <taxon>Pseudomonadati</taxon>
        <taxon>Pseudomonadota</taxon>
        <taxon>Gammaproteobacteria</taxon>
        <taxon>Oceanospirillales</taxon>
        <taxon>Oceanospirillaceae</taxon>
        <taxon>Bacterioplanes</taxon>
    </lineage>
</organism>
<evidence type="ECO:0000256" key="1">
    <source>
        <dbReference type="ARBA" id="ARBA00000085"/>
    </source>
</evidence>
<dbReference type="Pfam" id="PF00989">
    <property type="entry name" value="PAS"/>
    <property type="match status" value="1"/>
</dbReference>
<dbReference type="SMART" id="SM00091">
    <property type="entry name" value="PAS"/>
    <property type="match status" value="1"/>
</dbReference>
<feature type="domain" description="Histidine kinase" evidence="15">
    <location>
        <begin position="760"/>
        <end position="971"/>
    </location>
</feature>
<keyword evidence="5" id="KW-0597">Phosphoprotein</keyword>
<dbReference type="EMBL" id="CP022530">
    <property type="protein sequence ID" value="ASP40699.1"/>
    <property type="molecule type" value="Genomic_DNA"/>
</dbReference>
<feature type="transmembrane region" description="Helical" evidence="14">
    <location>
        <begin position="154"/>
        <end position="171"/>
    </location>
</feature>
<dbReference type="GO" id="GO:0016020">
    <property type="term" value="C:membrane"/>
    <property type="evidence" value="ECO:0007669"/>
    <property type="project" value="UniProtKB-SubCell"/>
</dbReference>
<dbReference type="GO" id="GO:0000155">
    <property type="term" value="F:phosphorelay sensor kinase activity"/>
    <property type="evidence" value="ECO:0007669"/>
    <property type="project" value="InterPro"/>
</dbReference>
<dbReference type="CDD" id="cd10322">
    <property type="entry name" value="SLC5sbd"/>
    <property type="match status" value="1"/>
</dbReference>
<dbReference type="OrthoDB" id="9764438at2"/>
<dbReference type="InterPro" id="IPR013767">
    <property type="entry name" value="PAS_fold"/>
</dbReference>
<dbReference type="PANTHER" id="PTHR43065:SF10">
    <property type="entry name" value="PEROXIDE STRESS-ACTIVATED HISTIDINE KINASE MAK3"/>
    <property type="match status" value="1"/>
</dbReference>
<keyword evidence="6" id="KW-0808">Transferase</keyword>
<dbReference type="CDD" id="cd00082">
    <property type="entry name" value="HisKA"/>
    <property type="match status" value="1"/>
</dbReference>
<proteinExistence type="inferred from homology"/>
<feature type="transmembrane region" description="Helical" evidence="14">
    <location>
        <begin position="431"/>
        <end position="452"/>
    </location>
</feature>
<dbReference type="SMART" id="SM00387">
    <property type="entry name" value="HATPase_c"/>
    <property type="match status" value="1"/>
</dbReference>
<evidence type="ECO:0000259" key="16">
    <source>
        <dbReference type="PROSITE" id="PS50112"/>
    </source>
</evidence>
<evidence type="ECO:0000256" key="2">
    <source>
        <dbReference type="ARBA" id="ARBA00004141"/>
    </source>
</evidence>
<dbReference type="PROSITE" id="PS50283">
    <property type="entry name" value="NA_SOLUT_SYMP_3"/>
    <property type="match status" value="1"/>
</dbReference>
<accession>A0A222FPK1</accession>
<dbReference type="Pfam" id="PF00512">
    <property type="entry name" value="HisKA"/>
    <property type="match status" value="1"/>
</dbReference>
<feature type="transmembrane region" description="Helical" evidence="14">
    <location>
        <begin position="39"/>
        <end position="63"/>
    </location>
</feature>
<keyword evidence="12" id="KW-0902">Two-component regulatory system</keyword>
<evidence type="ECO:0000256" key="5">
    <source>
        <dbReference type="ARBA" id="ARBA00022553"/>
    </source>
</evidence>
<evidence type="ECO:0000256" key="14">
    <source>
        <dbReference type="SAM" id="Phobius"/>
    </source>
</evidence>
<dbReference type="Gene3D" id="3.30.565.10">
    <property type="entry name" value="Histidine kinase-like ATPase, C-terminal domain"/>
    <property type="match status" value="1"/>
</dbReference>
<feature type="transmembrane region" description="Helical" evidence="14">
    <location>
        <begin position="243"/>
        <end position="265"/>
    </location>
</feature>
<dbReference type="InterPro" id="IPR036097">
    <property type="entry name" value="HisK_dim/P_sf"/>
</dbReference>
<dbReference type="InterPro" id="IPR036890">
    <property type="entry name" value="HATPase_C_sf"/>
</dbReference>